<proteinExistence type="predicted"/>
<evidence type="ECO:0000313" key="1">
    <source>
        <dbReference type="EMBL" id="SCC12688.1"/>
    </source>
</evidence>
<protein>
    <submittedName>
        <fullName evidence="1">Uncharacterized protein</fullName>
    </submittedName>
</protein>
<reference evidence="2" key="1">
    <citation type="submission" date="2016-08" db="EMBL/GenBank/DDBJ databases">
        <authorList>
            <person name="Varghese N."/>
            <person name="Submissions Spin"/>
        </authorList>
    </citation>
    <scope>NUCLEOTIDE SEQUENCE [LARGE SCALE GENOMIC DNA]</scope>
    <source>
        <strain evidence="2">R-53094</strain>
    </source>
</reference>
<evidence type="ECO:0000313" key="2">
    <source>
        <dbReference type="Proteomes" id="UP000199268"/>
    </source>
</evidence>
<dbReference type="EMBL" id="FMAO01000019">
    <property type="protein sequence ID" value="SCC12688.1"/>
    <property type="molecule type" value="Genomic_DNA"/>
</dbReference>
<accession>A0A1C4C0T7</accession>
<name>A0A1C4C0T7_9LACO</name>
<dbReference type="RefSeq" id="WP_092463893.1">
    <property type="nucleotide sequence ID" value="NZ_CBDALI010000004.1"/>
</dbReference>
<dbReference type="AlphaFoldDB" id="A0A1C4C0T7"/>
<dbReference type="Proteomes" id="UP000199268">
    <property type="component" value="Unassembled WGS sequence"/>
</dbReference>
<organism evidence="1 2">
    <name type="scientific">Weissella bombi</name>
    <dbReference type="NCBI Taxonomy" id="1505725"/>
    <lineage>
        <taxon>Bacteria</taxon>
        <taxon>Bacillati</taxon>
        <taxon>Bacillota</taxon>
        <taxon>Bacilli</taxon>
        <taxon>Lactobacillales</taxon>
        <taxon>Lactobacillaceae</taxon>
        <taxon>Weissella</taxon>
    </lineage>
</organism>
<sequence length="62" mass="7531">MKMKHEIDDVIAITRNLQRIQSDFELMEAMTYQKDNFKSQRQMMFNEIWDFLGVEANDKNSR</sequence>
<gene>
    <name evidence="1" type="ORF">GA0061074_11911</name>
</gene>
<keyword evidence="2" id="KW-1185">Reference proteome</keyword>
<dbReference type="STRING" id="1505725.GA0061074_11911"/>